<evidence type="ECO:0000313" key="2">
    <source>
        <dbReference type="EMBL" id="KAJ7743348.1"/>
    </source>
</evidence>
<dbReference type="AlphaFoldDB" id="A0AAD7IHN0"/>
<comment type="caution">
    <text evidence="2">The sequence shown here is derived from an EMBL/GenBank/DDBJ whole genome shotgun (WGS) entry which is preliminary data.</text>
</comment>
<evidence type="ECO:0000256" key="1">
    <source>
        <dbReference type="SAM" id="SignalP"/>
    </source>
</evidence>
<feature type="chain" id="PRO_5042243610" description="SnoaL-like domain-containing protein" evidence="1">
    <location>
        <begin position="21"/>
        <end position="165"/>
    </location>
</feature>
<keyword evidence="1" id="KW-0732">Signal</keyword>
<evidence type="ECO:0008006" key="4">
    <source>
        <dbReference type="Google" id="ProtNLM"/>
    </source>
</evidence>
<reference evidence="2" key="1">
    <citation type="submission" date="2023-03" db="EMBL/GenBank/DDBJ databases">
        <title>Massive genome expansion in bonnet fungi (Mycena s.s.) driven by repeated elements and novel gene families across ecological guilds.</title>
        <authorList>
            <consortium name="Lawrence Berkeley National Laboratory"/>
            <person name="Harder C.B."/>
            <person name="Miyauchi S."/>
            <person name="Viragh M."/>
            <person name="Kuo A."/>
            <person name="Thoen E."/>
            <person name="Andreopoulos B."/>
            <person name="Lu D."/>
            <person name="Skrede I."/>
            <person name="Drula E."/>
            <person name="Henrissat B."/>
            <person name="Morin E."/>
            <person name="Kohler A."/>
            <person name="Barry K."/>
            <person name="LaButti K."/>
            <person name="Morin E."/>
            <person name="Salamov A."/>
            <person name="Lipzen A."/>
            <person name="Mereny Z."/>
            <person name="Hegedus B."/>
            <person name="Baldrian P."/>
            <person name="Stursova M."/>
            <person name="Weitz H."/>
            <person name="Taylor A."/>
            <person name="Grigoriev I.V."/>
            <person name="Nagy L.G."/>
            <person name="Martin F."/>
            <person name="Kauserud H."/>
        </authorList>
    </citation>
    <scope>NUCLEOTIDE SEQUENCE</scope>
    <source>
        <strain evidence="2">CBHHK182m</strain>
    </source>
</reference>
<feature type="signal peptide" evidence="1">
    <location>
        <begin position="1"/>
        <end position="20"/>
    </location>
</feature>
<dbReference type="Proteomes" id="UP001215598">
    <property type="component" value="Unassembled WGS sequence"/>
</dbReference>
<organism evidence="2 3">
    <name type="scientific">Mycena metata</name>
    <dbReference type="NCBI Taxonomy" id="1033252"/>
    <lineage>
        <taxon>Eukaryota</taxon>
        <taxon>Fungi</taxon>
        <taxon>Dikarya</taxon>
        <taxon>Basidiomycota</taxon>
        <taxon>Agaricomycotina</taxon>
        <taxon>Agaricomycetes</taxon>
        <taxon>Agaricomycetidae</taxon>
        <taxon>Agaricales</taxon>
        <taxon>Marasmiineae</taxon>
        <taxon>Mycenaceae</taxon>
        <taxon>Mycena</taxon>
    </lineage>
</organism>
<evidence type="ECO:0000313" key="3">
    <source>
        <dbReference type="Proteomes" id="UP001215598"/>
    </source>
</evidence>
<keyword evidence="3" id="KW-1185">Reference proteome</keyword>
<name>A0AAD7IHN0_9AGAR</name>
<dbReference type="EMBL" id="JARKIB010000091">
    <property type="protein sequence ID" value="KAJ7743348.1"/>
    <property type="molecule type" value="Genomic_DNA"/>
</dbReference>
<protein>
    <recommendedName>
        <fullName evidence="4">SnoaL-like domain-containing protein</fullName>
    </recommendedName>
</protein>
<sequence>MVALRFTSLFLLCTSFTALATNLPYKVTAPKGTSTLPSLTEWTKNFLTAVVAAPSEDAANAGFDAYLADNVTISYNDMVVARADYVAMRVAHGFPPTTVTVNQTIEVPTVANSSQAGIVSVFFTAAIGSQVAIASMDLVIKQDTSLRTGPGCDHRRIYGLTQVQA</sequence>
<accession>A0AAD7IHN0</accession>
<gene>
    <name evidence="2" type="ORF">B0H16DRAFT_1561494</name>
</gene>
<proteinExistence type="predicted"/>